<keyword evidence="6" id="KW-1185">Reference proteome</keyword>
<sequence length="214" mass="23701">MIKILTFKLITIIFLVVNYISLSQRYNYWKRRFLGFAFVMRNKNCFRHIGDGCYISSDIVLRNPNDISIGSLSEISRNVTLTTWRSNDSKKGPLIHIGDNVSIGEGAHITASNLIKINDDVLLGKYVTITDNSHGYSDATDNFLAPSERDIVSVGQVVLEERVWIGDKVTILPGVRIGEGTVIGSNSVVTKDIPKHSVAVGNPAKVIKKLTNKN</sequence>
<name>A0A3S3QTZ1_9GAMM</name>
<keyword evidence="1 5" id="KW-0808">Transferase</keyword>
<evidence type="ECO:0000256" key="2">
    <source>
        <dbReference type="ARBA" id="ARBA00022737"/>
    </source>
</evidence>
<dbReference type="SUPFAM" id="SSF51161">
    <property type="entry name" value="Trimeric LpxA-like enzymes"/>
    <property type="match status" value="2"/>
</dbReference>
<organism evidence="5 6">
    <name type="scientific">Photobacterium chitinilyticum</name>
    <dbReference type="NCBI Taxonomy" id="2485123"/>
    <lineage>
        <taxon>Bacteria</taxon>
        <taxon>Pseudomonadati</taxon>
        <taxon>Pseudomonadota</taxon>
        <taxon>Gammaproteobacteria</taxon>
        <taxon>Vibrionales</taxon>
        <taxon>Vibrionaceae</taxon>
        <taxon>Photobacterium</taxon>
    </lineage>
</organism>
<dbReference type="Proteomes" id="UP000287563">
    <property type="component" value="Unassembled WGS sequence"/>
</dbReference>
<dbReference type="EMBL" id="RJLM01000001">
    <property type="protein sequence ID" value="RWX56619.1"/>
    <property type="molecule type" value="Genomic_DNA"/>
</dbReference>
<protein>
    <submittedName>
        <fullName evidence="5">Acyltransferase</fullName>
    </submittedName>
</protein>
<dbReference type="CDD" id="cd04647">
    <property type="entry name" value="LbH_MAT_like"/>
    <property type="match status" value="1"/>
</dbReference>
<accession>A0A3S3QTZ1</accession>
<dbReference type="OrthoDB" id="9800846at2"/>
<dbReference type="InterPro" id="IPR018357">
    <property type="entry name" value="Hexapep_transf_CS"/>
</dbReference>
<dbReference type="InterPro" id="IPR011004">
    <property type="entry name" value="Trimer_LpxA-like_sf"/>
</dbReference>
<evidence type="ECO:0000256" key="1">
    <source>
        <dbReference type="ARBA" id="ARBA00022679"/>
    </source>
</evidence>
<dbReference type="RefSeq" id="WP_128781941.1">
    <property type="nucleotide sequence ID" value="NZ_RJLM01000001.1"/>
</dbReference>
<feature type="transmembrane region" description="Helical" evidence="4">
    <location>
        <begin position="6"/>
        <end position="22"/>
    </location>
</feature>
<dbReference type="Gene3D" id="2.160.10.10">
    <property type="entry name" value="Hexapeptide repeat proteins"/>
    <property type="match status" value="1"/>
</dbReference>
<keyword evidence="2" id="KW-0677">Repeat</keyword>
<dbReference type="InterPro" id="IPR051159">
    <property type="entry name" value="Hexapeptide_acetyltransf"/>
</dbReference>
<evidence type="ECO:0000313" key="6">
    <source>
        <dbReference type="Proteomes" id="UP000287563"/>
    </source>
</evidence>
<dbReference type="AlphaFoldDB" id="A0A3S3QTZ1"/>
<proteinExistence type="predicted"/>
<evidence type="ECO:0000313" key="5">
    <source>
        <dbReference type="EMBL" id="RWX56619.1"/>
    </source>
</evidence>
<keyword evidence="3 5" id="KW-0012">Acyltransferase</keyword>
<dbReference type="PANTHER" id="PTHR23416">
    <property type="entry name" value="SIALIC ACID SYNTHASE-RELATED"/>
    <property type="match status" value="1"/>
</dbReference>
<dbReference type="InterPro" id="IPR001451">
    <property type="entry name" value="Hexapep"/>
</dbReference>
<gene>
    <name evidence="5" type="ORF">EDI28_00790</name>
</gene>
<evidence type="ECO:0000256" key="3">
    <source>
        <dbReference type="ARBA" id="ARBA00023315"/>
    </source>
</evidence>
<comment type="caution">
    <text evidence="5">The sequence shown here is derived from an EMBL/GenBank/DDBJ whole genome shotgun (WGS) entry which is preliminary data.</text>
</comment>
<evidence type="ECO:0000256" key="4">
    <source>
        <dbReference type="SAM" id="Phobius"/>
    </source>
</evidence>
<dbReference type="PANTHER" id="PTHR23416:SF78">
    <property type="entry name" value="LIPOPOLYSACCHARIDE BIOSYNTHESIS O-ACETYL TRANSFERASE WBBJ-RELATED"/>
    <property type="match status" value="1"/>
</dbReference>
<dbReference type="PROSITE" id="PS00101">
    <property type="entry name" value="HEXAPEP_TRANSFERASES"/>
    <property type="match status" value="1"/>
</dbReference>
<reference evidence="5 6" key="1">
    <citation type="submission" date="2018-11" db="EMBL/GenBank/DDBJ databases">
        <title>Photobacterium sp. BEI247 sp. nov., a marine bacterium isolated from Yongle Blue Hole in the South China Sea.</title>
        <authorList>
            <person name="Wang X."/>
        </authorList>
    </citation>
    <scope>NUCLEOTIDE SEQUENCE [LARGE SCALE GENOMIC DNA]</scope>
    <source>
        <strain evidence="6">BEI247</strain>
    </source>
</reference>
<dbReference type="Pfam" id="PF00132">
    <property type="entry name" value="Hexapep"/>
    <property type="match status" value="1"/>
</dbReference>
<keyword evidence="4" id="KW-0472">Membrane</keyword>
<dbReference type="GO" id="GO:0016746">
    <property type="term" value="F:acyltransferase activity"/>
    <property type="evidence" value="ECO:0007669"/>
    <property type="project" value="UniProtKB-KW"/>
</dbReference>
<keyword evidence="4" id="KW-0812">Transmembrane</keyword>
<keyword evidence="4" id="KW-1133">Transmembrane helix</keyword>